<dbReference type="Proteomes" id="UP001162483">
    <property type="component" value="Unassembled WGS sequence"/>
</dbReference>
<feature type="non-terminal residue" evidence="10">
    <location>
        <position position="1"/>
    </location>
</feature>
<keyword evidence="6" id="KW-0539">Nucleus</keyword>
<evidence type="ECO:0000256" key="5">
    <source>
        <dbReference type="ARBA" id="ARBA00022833"/>
    </source>
</evidence>
<evidence type="ECO:0000256" key="1">
    <source>
        <dbReference type="ARBA" id="ARBA00004123"/>
    </source>
</evidence>
<evidence type="ECO:0000256" key="4">
    <source>
        <dbReference type="ARBA" id="ARBA00022771"/>
    </source>
</evidence>
<feature type="domain" description="C2H2-type" evidence="9">
    <location>
        <begin position="75"/>
        <end position="102"/>
    </location>
</feature>
<dbReference type="InterPro" id="IPR050888">
    <property type="entry name" value="ZnF_C2H2-type_TF"/>
</dbReference>
<feature type="domain" description="C2H2-type" evidence="9">
    <location>
        <begin position="103"/>
        <end position="130"/>
    </location>
</feature>
<evidence type="ECO:0000256" key="2">
    <source>
        <dbReference type="ARBA" id="ARBA00022723"/>
    </source>
</evidence>
<evidence type="ECO:0000259" key="9">
    <source>
        <dbReference type="PROSITE" id="PS50157"/>
    </source>
</evidence>
<dbReference type="Pfam" id="PF13909">
    <property type="entry name" value="zf-H2C2_5"/>
    <property type="match status" value="1"/>
</dbReference>
<reference evidence="10" key="1">
    <citation type="submission" date="2023-05" db="EMBL/GenBank/DDBJ databases">
        <authorList>
            <person name="Stuckert A."/>
        </authorList>
    </citation>
    <scope>NUCLEOTIDE SEQUENCE</scope>
</reference>
<dbReference type="InterPro" id="IPR013087">
    <property type="entry name" value="Znf_C2H2_type"/>
</dbReference>
<organism evidence="10 11">
    <name type="scientific">Staurois parvus</name>
    <dbReference type="NCBI Taxonomy" id="386267"/>
    <lineage>
        <taxon>Eukaryota</taxon>
        <taxon>Metazoa</taxon>
        <taxon>Chordata</taxon>
        <taxon>Craniata</taxon>
        <taxon>Vertebrata</taxon>
        <taxon>Euteleostomi</taxon>
        <taxon>Amphibia</taxon>
        <taxon>Batrachia</taxon>
        <taxon>Anura</taxon>
        <taxon>Neobatrachia</taxon>
        <taxon>Ranoidea</taxon>
        <taxon>Ranidae</taxon>
        <taxon>Staurois</taxon>
    </lineage>
</organism>
<evidence type="ECO:0000313" key="10">
    <source>
        <dbReference type="EMBL" id="CAI9533388.1"/>
    </source>
</evidence>
<gene>
    <name evidence="10" type="ORF">SPARVUS_LOCUS366057</name>
</gene>
<comment type="caution">
    <text evidence="10">The sequence shown here is derived from an EMBL/GenBank/DDBJ whole genome shotgun (WGS) entry which is preliminary data.</text>
</comment>
<name>A0ABN9AC46_9NEOB</name>
<comment type="subcellular location">
    <subcellularLocation>
        <location evidence="1">Nucleus</location>
    </subcellularLocation>
</comment>
<evidence type="ECO:0000256" key="8">
    <source>
        <dbReference type="SAM" id="MobiDB-lite"/>
    </source>
</evidence>
<evidence type="ECO:0000256" key="6">
    <source>
        <dbReference type="ARBA" id="ARBA00023242"/>
    </source>
</evidence>
<accession>A0ABN9AC46</accession>
<feature type="domain" description="C2H2-type" evidence="9">
    <location>
        <begin position="165"/>
        <end position="192"/>
    </location>
</feature>
<proteinExistence type="predicted"/>
<dbReference type="Pfam" id="PF00096">
    <property type="entry name" value="zf-C2H2"/>
    <property type="match status" value="2"/>
</dbReference>
<dbReference type="PROSITE" id="PS50157">
    <property type="entry name" value="ZINC_FINGER_C2H2_2"/>
    <property type="match status" value="4"/>
</dbReference>
<feature type="region of interest" description="Disordered" evidence="8">
    <location>
        <begin position="19"/>
        <end position="39"/>
    </location>
</feature>
<evidence type="ECO:0000256" key="7">
    <source>
        <dbReference type="PROSITE-ProRule" id="PRU00042"/>
    </source>
</evidence>
<keyword evidence="11" id="KW-1185">Reference proteome</keyword>
<keyword evidence="3" id="KW-0677">Repeat</keyword>
<protein>
    <recommendedName>
        <fullName evidence="9">C2H2-type domain-containing protein</fullName>
    </recommendedName>
</protein>
<keyword evidence="5" id="KW-0862">Zinc</keyword>
<evidence type="ECO:0000313" key="11">
    <source>
        <dbReference type="Proteomes" id="UP001162483"/>
    </source>
</evidence>
<feature type="domain" description="C2H2-type" evidence="9">
    <location>
        <begin position="131"/>
        <end position="159"/>
    </location>
</feature>
<sequence length="251" mass="28966">SLQCNKGADVGFTLAIKRKKRGKVAEADSGSNSEEENECDSVIKKITRTRSSHTDKETAFTGDVENGEEHLFKTHMCPECKRCFKKRTHLADHLHLHFPDPNLQCPNCRKFFTSRSKLKIHMMREAGEKAHRCPLCDYSSVEKNALNRHMASIHEGVSNFYTDTYSCPVCQETFKLSQALKDHMKGHKAEQTLLFCFDPGCDQASSDRKEYLRHMKESHGIQAVECRYHACSMLFKSREEMEEHRKNHYAF</sequence>
<keyword evidence="4 7" id="KW-0863">Zinc-finger</keyword>
<dbReference type="InterPro" id="IPR036236">
    <property type="entry name" value="Znf_C2H2_sf"/>
</dbReference>
<dbReference type="Gene3D" id="3.30.160.60">
    <property type="entry name" value="Classic Zinc Finger"/>
    <property type="match status" value="3"/>
</dbReference>
<dbReference type="PANTHER" id="PTHR24406">
    <property type="entry name" value="TRANSCRIPTIONAL REPRESSOR CTCFL-RELATED"/>
    <property type="match status" value="1"/>
</dbReference>
<feature type="non-terminal residue" evidence="10">
    <location>
        <position position="251"/>
    </location>
</feature>
<keyword evidence="2" id="KW-0479">Metal-binding</keyword>
<dbReference type="SUPFAM" id="SSF57667">
    <property type="entry name" value="beta-beta-alpha zinc fingers"/>
    <property type="match status" value="3"/>
</dbReference>
<dbReference type="PROSITE" id="PS00028">
    <property type="entry name" value="ZINC_FINGER_C2H2_1"/>
    <property type="match status" value="3"/>
</dbReference>
<dbReference type="SMART" id="SM00355">
    <property type="entry name" value="ZnF_C2H2"/>
    <property type="match status" value="6"/>
</dbReference>
<evidence type="ECO:0000256" key="3">
    <source>
        <dbReference type="ARBA" id="ARBA00022737"/>
    </source>
</evidence>
<dbReference type="EMBL" id="CATNWA010000129">
    <property type="protein sequence ID" value="CAI9533388.1"/>
    <property type="molecule type" value="Genomic_DNA"/>
</dbReference>